<dbReference type="EMBL" id="CP030261">
    <property type="protein sequence ID" value="AXB59073.1"/>
    <property type="molecule type" value="Genomic_DNA"/>
</dbReference>
<keyword evidence="2" id="KW-1185">Reference proteome</keyword>
<reference evidence="1 2" key="1">
    <citation type="submission" date="2018-06" db="EMBL/GenBank/DDBJ databases">
        <title>Genome sequencing of Flavobacterium.</title>
        <authorList>
            <person name="Baek M.-G."/>
            <person name="Yi H."/>
        </authorList>
    </citation>
    <scope>NUCLEOTIDE SEQUENCE [LARGE SCALE GENOMIC DNA]</scope>
    <source>
        <strain evidence="1 2">HYN0086</strain>
    </source>
</reference>
<proteinExistence type="predicted"/>
<accession>A0A344LYT1</accession>
<dbReference type="RefSeq" id="WP_113679954.1">
    <property type="nucleotide sequence ID" value="NZ_CP030261.1"/>
</dbReference>
<dbReference type="KEGG" id="ffl:HYN86_14435"/>
<organism evidence="1 2">
    <name type="scientific">Flavobacterium fluviale</name>
    <dbReference type="NCBI Taxonomy" id="2249356"/>
    <lineage>
        <taxon>Bacteria</taxon>
        <taxon>Pseudomonadati</taxon>
        <taxon>Bacteroidota</taxon>
        <taxon>Flavobacteriia</taxon>
        <taxon>Flavobacteriales</taxon>
        <taxon>Flavobacteriaceae</taxon>
        <taxon>Flavobacterium</taxon>
    </lineage>
</organism>
<dbReference type="OrthoDB" id="950459at2"/>
<gene>
    <name evidence="1" type="ORF">HYN86_14435</name>
</gene>
<dbReference type="AlphaFoldDB" id="A0A344LYT1"/>
<dbReference type="InterPro" id="IPR053842">
    <property type="entry name" value="NikA-like"/>
</dbReference>
<protein>
    <submittedName>
        <fullName evidence="1">Plasmid mobilization relaxosome protein MobC</fullName>
    </submittedName>
</protein>
<name>A0A344LYT1_9FLAO</name>
<evidence type="ECO:0000313" key="1">
    <source>
        <dbReference type="EMBL" id="AXB59073.1"/>
    </source>
</evidence>
<evidence type="ECO:0000313" key="2">
    <source>
        <dbReference type="Proteomes" id="UP000251561"/>
    </source>
</evidence>
<dbReference type="Proteomes" id="UP000251561">
    <property type="component" value="Chromosome"/>
</dbReference>
<sequence length="129" mass="15511">MERENSNKTRKITIRLTPSEYTVLESKFKTTTCRKLSEYMRKQLFGKAIISTYRNRSLDDFVEELIVLRNELNAIGNNLNQTTRKLHTLSQIYDAKEWTIGFELKQRKLFEKINEIHNHIQKISEQWFQ</sequence>
<dbReference type="Pfam" id="PF21983">
    <property type="entry name" value="NikA-like"/>
    <property type="match status" value="1"/>
</dbReference>